<protein>
    <submittedName>
        <fullName evidence="1">Uncharacterized protein</fullName>
    </submittedName>
</protein>
<dbReference type="Gramene" id="ERN15354">
    <property type="protein sequence ID" value="ERN15354"/>
    <property type="gene ID" value="AMTR_s00036p00146650"/>
</dbReference>
<sequence>MGMGKKRERWSAGGVEMGWKSRIGEVEVEVEVEGRVGPSKRREGEAILLIGGVSRVGEGHPRVLICSGGPLKMRGKSVQKKRRRWFHRDWEIAKGGEQRWGREGLGVGSREQAVMKGGGAEIEGGGGGRIGDEEWGIESGERAECVLGENHSVWQVRRECSGEALQVFGFCLTNQVNRRR</sequence>
<dbReference type="Proteomes" id="UP000017836">
    <property type="component" value="Unassembled WGS sequence"/>
</dbReference>
<name>U5CYV1_AMBTC</name>
<accession>U5CYV1</accession>
<evidence type="ECO:0000313" key="2">
    <source>
        <dbReference type="Proteomes" id="UP000017836"/>
    </source>
</evidence>
<dbReference type="HOGENOM" id="CLU_1498262_0_0_1"/>
<organism evidence="1 2">
    <name type="scientific">Amborella trichopoda</name>
    <dbReference type="NCBI Taxonomy" id="13333"/>
    <lineage>
        <taxon>Eukaryota</taxon>
        <taxon>Viridiplantae</taxon>
        <taxon>Streptophyta</taxon>
        <taxon>Embryophyta</taxon>
        <taxon>Tracheophyta</taxon>
        <taxon>Spermatophyta</taxon>
        <taxon>Magnoliopsida</taxon>
        <taxon>Amborellales</taxon>
        <taxon>Amborellaceae</taxon>
        <taxon>Amborella</taxon>
    </lineage>
</organism>
<reference evidence="2" key="1">
    <citation type="journal article" date="2013" name="Science">
        <title>The Amborella genome and the evolution of flowering plants.</title>
        <authorList>
            <consortium name="Amborella Genome Project"/>
        </authorList>
    </citation>
    <scope>NUCLEOTIDE SEQUENCE [LARGE SCALE GENOMIC DNA]</scope>
</reference>
<proteinExistence type="predicted"/>
<keyword evidence="2" id="KW-1185">Reference proteome</keyword>
<dbReference type="AlphaFoldDB" id="U5CYV1"/>
<dbReference type="EMBL" id="KI392503">
    <property type="protein sequence ID" value="ERN15354.1"/>
    <property type="molecule type" value="Genomic_DNA"/>
</dbReference>
<gene>
    <name evidence="1" type="ORF">AMTR_s00036p00146650</name>
</gene>
<evidence type="ECO:0000313" key="1">
    <source>
        <dbReference type="EMBL" id="ERN15354.1"/>
    </source>
</evidence>